<keyword evidence="3" id="KW-1185">Reference proteome</keyword>
<reference evidence="2" key="1">
    <citation type="submission" date="2023-02" db="EMBL/GenBank/DDBJ databases">
        <title>Nocardiopsis ansamitocini NBRC 112285.</title>
        <authorList>
            <person name="Ichikawa N."/>
            <person name="Sato H."/>
            <person name="Tonouchi N."/>
        </authorList>
    </citation>
    <scope>NUCLEOTIDE SEQUENCE</scope>
    <source>
        <strain evidence="2">NBRC 112285</strain>
    </source>
</reference>
<dbReference type="AlphaFoldDB" id="A0A9W6P8H0"/>
<sequence length="134" mass="14004">MAGLLAPAAVVAPVLFGPLGPLDLDSVTFGLVATPSASPQRVPDHMRWMLVGVVAGMVALIVKSVLSHAGTSLNGSTPTSRHVRRRGWWRRVAAAGPTERVGLGCFLPRPSMRARAVGGKSPPRTGQPGRRIVA</sequence>
<protein>
    <submittedName>
        <fullName evidence="2">Uncharacterized protein</fullName>
    </submittedName>
</protein>
<proteinExistence type="predicted"/>
<gene>
    <name evidence="2" type="ORF">Nans01_38500</name>
</gene>
<dbReference type="EMBL" id="BSQG01000007">
    <property type="protein sequence ID" value="GLU49499.1"/>
    <property type="molecule type" value="Genomic_DNA"/>
</dbReference>
<dbReference type="RefSeq" id="WP_285761047.1">
    <property type="nucleotide sequence ID" value="NZ_BSQG01000007.1"/>
</dbReference>
<evidence type="ECO:0000256" key="1">
    <source>
        <dbReference type="SAM" id="MobiDB-lite"/>
    </source>
</evidence>
<feature type="region of interest" description="Disordered" evidence="1">
    <location>
        <begin position="114"/>
        <end position="134"/>
    </location>
</feature>
<dbReference type="Proteomes" id="UP001165092">
    <property type="component" value="Unassembled WGS sequence"/>
</dbReference>
<name>A0A9W6P8H0_9ACTN</name>
<evidence type="ECO:0000313" key="2">
    <source>
        <dbReference type="EMBL" id="GLU49499.1"/>
    </source>
</evidence>
<evidence type="ECO:0000313" key="3">
    <source>
        <dbReference type="Proteomes" id="UP001165092"/>
    </source>
</evidence>
<organism evidence="2 3">
    <name type="scientific">Nocardiopsis ansamitocini</name>
    <dbReference type="NCBI Taxonomy" id="1670832"/>
    <lineage>
        <taxon>Bacteria</taxon>
        <taxon>Bacillati</taxon>
        <taxon>Actinomycetota</taxon>
        <taxon>Actinomycetes</taxon>
        <taxon>Streptosporangiales</taxon>
        <taxon>Nocardiopsidaceae</taxon>
        <taxon>Nocardiopsis</taxon>
    </lineage>
</organism>
<comment type="caution">
    <text evidence="2">The sequence shown here is derived from an EMBL/GenBank/DDBJ whole genome shotgun (WGS) entry which is preliminary data.</text>
</comment>
<accession>A0A9W6P8H0</accession>